<dbReference type="EMBL" id="BSYO01000030">
    <property type="protein sequence ID" value="GMH26046.1"/>
    <property type="molecule type" value="Genomic_DNA"/>
</dbReference>
<dbReference type="PANTHER" id="PTHR10388">
    <property type="entry name" value="EUKARYOTIC TRANSLATION INITIATION FACTOR SUI1"/>
    <property type="match status" value="1"/>
</dbReference>
<proteinExistence type="predicted"/>
<feature type="domain" description="APO" evidence="1">
    <location>
        <begin position="330"/>
        <end position="415"/>
    </location>
</feature>
<feature type="domain" description="APO" evidence="1">
    <location>
        <begin position="139"/>
        <end position="225"/>
    </location>
</feature>
<organism evidence="2 3">
    <name type="scientific">Nepenthes gracilis</name>
    <name type="common">Slender pitcher plant</name>
    <dbReference type="NCBI Taxonomy" id="150966"/>
    <lineage>
        <taxon>Eukaryota</taxon>
        <taxon>Viridiplantae</taxon>
        <taxon>Streptophyta</taxon>
        <taxon>Embryophyta</taxon>
        <taxon>Tracheophyta</taxon>
        <taxon>Spermatophyta</taxon>
        <taxon>Magnoliopsida</taxon>
        <taxon>eudicotyledons</taxon>
        <taxon>Gunneridae</taxon>
        <taxon>Pentapetalae</taxon>
        <taxon>Caryophyllales</taxon>
        <taxon>Nepenthaceae</taxon>
        <taxon>Nepenthes</taxon>
    </lineage>
</organism>
<evidence type="ECO:0000313" key="2">
    <source>
        <dbReference type="EMBL" id="GMH26046.1"/>
    </source>
</evidence>
<reference evidence="2" key="1">
    <citation type="submission" date="2023-05" db="EMBL/GenBank/DDBJ databases">
        <title>Nepenthes gracilis genome sequencing.</title>
        <authorList>
            <person name="Fukushima K."/>
        </authorList>
    </citation>
    <scope>NUCLEOTIDE SEQUENCE</scope>
    <source>
        <strain evidence="2">SING2019-196</strain>
    </source>
</reference>
<name>A0AAD3TC65_NEPGR</name>
<dbReference type="PROSITE" id="PS51499">
    <property type="entry name" value="APO"/>
    <property type="match status" value="2"/>
</dbReference>
<sequence>MLRSCLPHILEIYKTMLLQMQIPKRINYRLIRSLHHSKVGIQAPTFGGETDDPFYVDVPKPCRRKSDRKPYPTPMKVLIRKAKEEKELRKAHPCRVLEHPPDNGLLIPELISVAYQVYQARESLLVGIPKLIQFIPVLRCRFCFEVHIGPVGHQIRTCNGPKSGLRRAMHVWRKGHVQDVIHFPKCYHIYDRVGKPRVVHNERYSVQRIPAVVELCIQAGVDLEKYPVRRRTKPAYCIEGRIVDFESDTELKVLGDSSKTSNINFPLHFDSGAEGKDVNENSKENPIQSLVQLSSESGEDLKSISNRVLKSWFEMISGVRKVMKKYTVWTCGYCPEVQVSPKGHKVRMCKASKHQSRDGLHAWQEATIDDLVGPNYVWHVQDPHGLPLDNNLKRYYGKAPAVVELCVQAGATVPDQYKSMMRLDVVAPDRDEVDLVA</sequence>
<dbReference type="InterPro" id="IPR023342">
    <property type="entry name" value="APO_dom"/>
</dbReference>
<dbReference type="Pfam" id="PF05634">
    <property type="entry name" value="APO_RNA-bind"/>
    <property type="match status" value="2"/>
</dbReference>
<evidence type="ECO:0000259" key="1">
    <source>
        <dbReference type="PROSITE" id="PS51499"/>
    </source>
</evidence>
<gene>
    <name evidence="2" type="ORF">Nepgr_027889</name>
</gene>
<dbReference type="GO" id="GO:0003723">
    <property type="term" value="F:RNA binding"/>
    <property type="evidence" value="ECO:0007669"/>
    <property type="project" value="InterPro"/>
</dbReference>
<evidence type="ECO:0000313" key="3">
    <source>
        <dbReference type="Proteomes" id="UP001279734"/>
    </source>
</evidence>
<protein>
    <recommendedName>
        <fullName evidence="1">APO domain-containing protein</fullName>
    </recommendedName>
</protein>
<keyword evidence="3" id="KW-1185">Reference proteome</keyword>
<comment type="caution">
    <text evidence="2">The sequence shown here is derived from an EMBL/GenBank/DDBJ whole genome shotgun (WGS) entry which is preliminary data.</text>
</comment>
<dbReference type="Proteomes" id="UP001279734">
    <property type="component" value="Unassembled WGS sequence"/>
</dbReference>
<accession>A0AAD3TC65</accession>
<dbReference type="AlphaFoldDB" id="A0AAD3TC65"/>